<protein>
    <submittedName>
        <fullName evidence="1">Uncharacterized protein</fullName>
    </submittedName>
</protein>
<accession>A0A6A6DP51</accession>
<gene>
    <name evidence="1" type="ORF">K469DRAFT_713802</name>
</gene>
<dbReference type="OrthoDB" id="1658288at2759"/>
<dbReference type="AlphaFoldDB" id="A0A6A6DP51"/>
<dbReference type="SUPFAM" id="SSF52151">
    <property type="entry name" value="FabD/lysophospholipase-like"/>
    <property type="match status" value="1"/>
</dbReference>
<evidence type="ECO:0000313" key="1">
    <source>
        <dbReference type="EMBL" id="KAF2181364.1"/>
    </source>
</evidence>
<dbReference type="EMBL" id="ML994653">
    <property type="protein sequence ID" value="KAF2181364.1"/>
    <property type="molecule type" value="Genomic_DNA"/>
</dbReference>
<sequence>MYNSLDGAIFSNNNRKWKRQDGKYKASTLENKVQELVSEKNPGEFMIDSWESEYSSKGKAFVCAMPAGNLAQPQRFRTYPVRESASANCKIWEAARATTADPTFFKRIALSREGHVKEEFVGAGVDVIIPATK</sequence>
<dbReference type="Gene3D" id="3.40.1090.10">
    <property type="entry name" value="Cytosolic phospholipase A2 catalytic domain"/>
    <property type="match status" value="1"/>
</dbReference>
<reference evidence="1" key="1">
    <citation type="journal article" date="2020" name="Stud. Mycol.">
        <title>101 Dothideomycetes genomes: a test case for predicting lifestyles and emergence of pathogens.</title>
        <authorList>
            <person name="Haridas S."/>
            <person name="Albert R."/>
            <person name="Binder M."/>
            <person name="Bloem J."/>
            <person name="Labutti K."/>
            <person name="Salamov A."/>
            <person name="Andreopoulos B."/>
            <person name="Baker S."/>
            <person name="Barry K."/>
            <person name="Bills G."/>
            <person name="Bluhm B."/>
            <person name="Cannon C."/>
            <person name="Castanera R."/>
            <person name="Culley D."/>
            <person name="Daum C."/>
            <person name="Ezra D."/>
            <person name="Gonzalez J."/>
            <person name="Henrissat B."/>
            <person name="Kuo A."/>
            <person name="Liang C."/>
            <person name="Lipzen A."/>
            <person name="Lutzoni F."/>
            <person name="Magnuson J."/>
            <person name="Mondo S."/>
            <person name="Nolan M."/>
            <person name="Ohm R."/>
            <person name="Pangilinan J."/>
            <person name="Park H.-J."/>
            <person name="Ramirez L."/>
            <person name="Alfaro M."/>
            <person name="Sun H."/>
            <person name="Tritt A."/>
            <person name="Yoshinaga Y."/>
            <person name="Zwiers L.-H."/>
            <person name="Turgeon B."/>
            <person name="Goodwin S."/>
            <person name="Spatafora J."/>
            <person name="Crous P."/>
            <person name="Grigoriev I."/>
        </authorList>
    </citation>
    <scope>NUCLEOTIDE SEQUENCE</scope>
    <source>
        <strain evidence="1">CBS 207.26</strain>
    </source>
</reference>
<name>A0A6A6DP51_9PEZI</name>
<keyword evidence="2" id="KW-1185">Reference proteome</keyword>
<dbReference type="Proteomes" id="UP000800200">
    <property type="component" value="Unassembled WGS sequence"/>
</dbReference>
<evidence type="ECO:0000313" key="2">
    <source>
        <dbReference type="Proteomes" id="UP000800200"/>
    </source>
</evidence>
<organism evidence="1 2">
    <name type="scientific">Zopfia rhizophila CBS 207.26</name>
    <dbReference type="NCBI Taxonomy" id="1314779"/>
    <lineage>
        <taxon>Eukaryota</taxon>
        <taxon>Fungi</taxon>
        <taxon>Dikarya</taxon>
        <taxon>Ascomycota</taxon>
        <taxon>Pezizomycotina</taxon>
        <taxon>Dothideomycetes</taxon>
        <taxon>Dothideomycetes incertae sedis</taxon>
        <taxon>Zopfiaceae</taxon>
        <taxon>Zopfia</taxon>
    </lineage>
</organism>
<dbReference type="InterPro" id="IPR016035">
    <property type="entry name" value="Acyl_Trfase/lysoPLipase"/>
</dbReference>
<proteinExistence type="predicted"/>